<dbReference type="OMA" id="FYKITQT"/>
<dbReference type="Gene3D" id="3.30.1390.20">
    <property type="entry name" value="Ribosomal protein L30, ferredoxin-like fold domain"/>
    <property type="match status" value="1"/>
</dbReference>
<dbReference type="OrthoDB" id="509901at2759"/>
<evidence type="ECO:0000313" key="6">
    <source>
        <dbReference type="EMBL" id="KAK8442160.1"/>
    </source>
</evidence>
<gene>
    <name evidence="7" type="ORF">B9J08_002622</name>
    <name evidence="6" type="ORF">B9J08_00482</name>
</gene>
<dbReference type="InterPro" id="IPR016082">
    <property type="entry name" value="Ribosomal_uL30_ferredoxin-like"/>
</dbReference>
<evidence type="ECO:0000256" key="4">
    <source>
        <dbReference type="ARBA" id="ARBA00035281"/>
    </source>
</evidence>
<reference evidence="7" key="2">
    <citation type="submission" date="2017-11" db="EMBL/GenBank/DDBJ databases">
        <title>Candida auris genome assembly and annotation.</title>
        <authorList>
            <person name="Munoz J.F."/>
            <person name="Gade L.G."/>
            <person name="Chow N.A."/>
            <person name="Litvintseva A.P."/>
            <person name="Loparev V.N."/>
            <person name="Cuomo C.A."/>
        </authorList>
    </citation>
    <scope>NUCLEOTIDE SEQUENCE</scope>
    <source>
        <strain evidence="7">B8441</strain>
    </source>
</reference>
<dbReference type="CDD" id="cd01658">
    <property type="entry name" value="Ribosomal_L30"/>
    <property type="match status" value="1"/>
</dbReference>
<comment type="similarity">
    <text evidence="1">Belongs to the universal ribosomal protein uL30 family.</text>
</comment>
<evidence type="ECO:0000313" key="8">
    <source>
        <dbReference type="Proteomes" id="UP000230249"/>
    </source>
</evidence>
<dbReference type="Pfam" id="PF00327">
    <property type="entry name" value="Ribosomal_L30"/>
    <property type="match status" value="1"/>
</dbReference>
<dbReference type="VEuPathDB" id="FungiDB:B9J08_002622"/>
<evidence type="ECO:0000256" key="3">
    <source>
        <dbReference type="ARBA" id="ARBA00023274"/>
    </source>
</evidence>
<accession>A0A2H0ZL26</accession>
<dbReference type="STRING" id="498019.A0A2H0ZL26"/>
<keyword evidence="8" id="KW-1185">Reference proteome</keyword>
<dbReference type="GO" id="GO:0005739">
    <property type="term" value="C:mitochondrion"/>
    <property type="evidence" value="ECO:0007669"/>
    <property type="project" value="TreeGrafter"/>
</dbReference>
<evidence type="ECO:0000256" key="1">
    <source>
        <dbReference type="ARBA" id="ARBA00007594"/>
    </source>
</evidence>
<evidence type="ECO:0000259" key="5">
    <source>
        <dbReference type="Pfam" id="PF00327"/>
    </source>
</evidence>
<dbReference type="SUPFAM" id="SSF55129">
    <property type="entry name" value="Ribosomal protein L30p/L7e"/>
    <property type="match status" value="1"/>
</dbReference>
<dbReference type="GO" id="GO:0003735">
    <property type="term" value="F:structural constituent of ribosome"/>
    <property type="evidence" value="ECO:0007669"/>
    <property type="project" value="InterPro"/>
</dbReference>
<evidence type="ECO:0000256" key="2">
    <source>
        <dbReference type="ARBA" id="ARBA00022980"/>
    </source>
</evidence>
<dbReference type="VEuPathDB" id="FungiDB:QG37_07219"/>
<dbReference type="PANTHER" id="PTHR15892:SF2">
    <property type="entry name" value="LARGE RIBOSOMAL SUBUNIT PROTEIN UL30M"/>
    <property type="match status" value="1"/>
</dbReference>
<dbReference type="VEuPathDB" id="FungiDB:CJI96_0000468"/>
<dbReference type="AlphaFoldDB" id="A0A2H0ZL26"/>
<keyword evidence="2 7" id="KW-0689">Ribosomal protein</keyword>
<feature type="domain" description="Large ribosomal subunit protein uL30-like ferredoxin-like fold" evidence="5">
    <location>
        <begin position="7"/>
        <end position="57"/>
    </location>
</feature>
<dbReference type="GO" id="GO:0006412">
    <property type="term" value="P:translation"/>
    <property type="evidence" value="ECO:0007669"/>
    <property type="project" value="InterPro"/>
</dbReference>
<comment type="caution">
    <text evidence="7">The sequence shown here is derived from an EMBL/GenBank/DDBJ whole genome shotgun (WGS) entry which is preliminary data.</text>
</comment>
<dbReference type="VEuPathDB" id="FungiDB:CJI97_002676"/>
<reference evidence="7 8" key="1">
    <citation type="journal article" date="2017" name="Clin. Infect. Dis.">
        <title>Simultaneous emergence of multidrug-resistant Candida auris on 3 continents confirmed by whole-genome sequencing and epidemiological analyses.</title>
        <authorList>
            <person name="Lockhart S.R."/>
            <person name="Etienne K.A."/>
            <person name="Vallabhaneni S."/>
            <person name="Farooqi J."/>
            <person name="Chowdhary A."/>
            <person name="Govender N.P."/>
            <person name="Colombo A.L."/>
            <person name="Calvo B."/>
            <person name="Cuomo C.A."/>
            <person name="Desjardins C.A."/>
            <person name="Berkow E.L."/>
            <person name="Castanheira M."/>
            <person name="Magobo R.E."/>
            <person name="Jabeen K."/>
            <person name="Asghar R.J."/>
            <person name="Meis J.F."/>
            <person name="Jackson B."/>
            <person name="Chiller T."/>
            <person name="Litvintseva A.P."/>
        </authorList>
    </citation>
    <scope>NUCLEOTIDE SEQUENCE [LARGE SCALE GENOMIC DNA]</scope>
    <source>
        <strain evidence="7 8">B8441</strain>
    </source>
</reference>
<keyword evidence="3" id="KW-0687">Ribonucleoprotein</keyword>
<reference evidence="6 8" key="3">
    <citation type="journal article" date="2018" name="Nat. Commun.">
        <title>Genomic insights into multidrug-resistance, mating and virulence in Candida auris and related emerging species.</title>
        <authorList>
            <person name="Munoz J.F."/>
            <person name="Gade L."/>
            <person name="Chow N.A."/>
            <person name="Loparev V.N."/>
            <person name="Juieng P."/>
            <person name="Berkow E.L."/>
            <person name="Farrer R.A."/>
            <person name="Litvintseva A.P."/>
            <person name="Cuomo C.A."/>
        </authorList>
    </citation>
    <scope>GENOME REANNOTATION</scope>
    <source>
        <strain evidence="6 8">B8441</strain>
    </source>
</reference>
<proteinExistence type="inferred from homology"/>
<sequence>MSQNWFYRITQLRSTIGMPPVTRKNIAALGLKRRNQTVYQRVSAATAHRLRLVKELVRIDLLKENEIEEAKKQDKQKWPKGFAQVGKL</sequence>
<dbReference type="InterPro" id="IPR036919">
    <property type="entry name" value="Ribo_uL30_ferredoxin-like_sf"/>
</dbReference>
<dbReference type="EMBL" id="PEKT02000007">
    <property type="protein sequence ID" value="PIS51052.1"/>
    <property type="molecule type" value="Genomic_DNA"/>
</dbReference>
<dbReference type="Proteomes" id="UP000230249">
    <property type="component" value="Unassembled WGS sequence"/>
</dbReference>
<protein>
    <recommendedName>
        <fullName evidence="4">Large ribosomal subunit protein uL30m</fullName>
    </recommendedName>
</protein>
<dbReference type="GO" id="GO:0015934">
    <property type="term" value="C:large ribosomal subunit"/>
    <property type="evidence" value="ECO:0007669"/>
    <property type="project" value="InterPro"/>
</dbReference>
<reference evidence="6" key="4">
    <citation type="submission" date="2024-03" db="EMBL/GenBank/DDBJ databases">
        <title>Improved genome assembly of Candida auris strain B8441 and annotation of B11205.</title>
        <authorList>
            <person name="Cauldron N.C."/>
            <person name="Shea T."/>
            <person name="Cuomo C.A."/>
        </authorList>
    </citation>
    <scope>NUCLEOTIDE SEQUENCE</scope>
    <source>
        <strain evidence="6">B8441</strain>
    </source>
</reference>
<dbReference type="VEuPathDB" id="FungiDB:CJJ07_003961"/>
<dbReference type="PANTHER" id="PTHR15892">
    <property type="entry name" value="MITOCHONDRIAL RIBOSOMAL PROTEIN L30"/>
    <property type="match status" value="1"/>
</dbReference>
<name>A0A2H0ZL26_CANAR</name>
<organism evidence="7">
    <name type="scientific">Candidozyma auris</name>
    <name type="common">Yeast</name>
    <name type="synonym">Candida auris</name>
    <dbReference type="NCBI Taxonomy" id="498019"/>
    <lineage>
        <taxon>Eukaryota</taxon>
        <taxon>Fungi</taxon>
        <taxon>Dikarya</taxon>
        <taxon>Ascomycota</taxon>
        <taxon>Saccharomycotina</taxon>
        <taxon>Pichiomycetes</taxon>
        <taxon>Metschnikowiaceae</taxon>
        <taxon>Candidozyma</taxon>
    </lineage>
</organism>
<dbReference type="InterPro" id="IPR005996">
    <property type="entry name" value="Ribosomal_uL30_bac-type"/>
</dbReference>
<dbReference type="EMBL" id="PEKT03000001">
    <property type="protein sequence ID" value="KAK8442160.1"/>
    <property type="molecule type" value="Genomic_DNA"/>
</dbReference>
<evidence type="ECO:0000313" key="7">
    <source>
        <dbReference type="EMBL" id="PIS51052.1"/>
    </source>
</evidence>